<dbReference type="InterPro" id="IPR002347">
    <property type="entry name" value="SDR_fam"/>
</dbReference>
<dbReference type="Gene3D" id="3.40.50.720">
    <property type="entry name" value="NAD(P)-binding Rossmann-like Domain"/>
    <property type="match status" value="1"/>
</dbReference>
<comment type="caution">
    <text evidence="1">The sequence shown here is derived from an EMBL/GenBank/DDBJ whole genome shotgun (WGS) entry which is preliminary data.</text>
</comment>
<dbReference type="OrthoDB" id="9803333at2"/>
<proteinExistence type="predicted"/>
<accession>A0A1Y3L6C4</accession>
<evidence type="ECO:0000313" key="1">
    <source>
        <dbReference type="EMBL" id="OUM33708.1"/>
    </source>
</evidence>
<dbReference type="SUPFAM" id="SSF51735">
    <property type="entry name" value="NAD(P)-binding Rossmann-fold domains"/>
    <property type="match status" value="1"/>
</dbReference>
<dbReference type="Pfam" id="PF13561">
    <property type="entry name" value="adh_short_C2"/>
    <property type="match status" value="1"/>
</dbReference>
<organism evidence="1 2">
    <name type="scientific">Pseudomonas putida</name>
    <name type="common">Arthrobacter siderocapsulatus</name>
    <dbReference type="NCBI Taxonomy" id="303"/>
    <lineage>
        <taxon>Bacteria</taxon>
        <taxon>Pseudomonadati</taxon>
        <taxon>Pseudomonadota</taxon>
        <taxon>Gammaproteobacteria</taxon>
        <taxon>Pseudomonadales</taxon>
        <taxon>Pseudomonadaceae</taxon>
        <taxon>Pseudomonas</taxon>
    </lineage>
</organism>
<protein>
    <submittedName>
        <fullName evidence="1">Uncharacterized protein</fullName>
    </submittedName>
</protein>
<dbReference type="AlphaFoldDB" id="A0A1Y3L6C4"/>
<evidence type="ECO:0000313" key="2">
    <source>
        <dbReference type="Proteomes" id="UP000196082"/>
    </source>
</evidence>
<name>A0A1Y3L6C4_PSEPU</name>
<gene>
    <name evidence="1" type="ORF">B8W72_11600</name>
</gene>
<dbReference type="InterPro" id="IPR036291">
    <property type="entry name" value="NAD(P)-bd_dom_sf"/>
</dbReference>
<sequence>MFDQASQPYDEQRTLGRIGQADEIGAAVLFLVSDASSYVNGAELFADGGASQT</sequence>
<reference evidence="1 2" key="1">
    <citation type="submission" date="2017-05" db="EMBL/GenBank/DDBJ databases">
        <title>Whole genome sequence of Pseudomonas putida isolate 1312 commercialized as a biostimulant.</title>
        <authorList>
            <person name="Crovadore J."/>
            <person name="Blanc P."/>
            <person name="Chablais R."/>
            <person name="Cochard B."/>
            <person name="Grizard D."/>
            <person name="Lefort F."/>
        </authorList>
    </citation>
    <scope>NUCLEOTIDE SEQUENCE [LARGE SCALE GENOMIC DNA]</scope>
    <source>
        <strain evidence="1 2">1312</strain>
    </source>
</reference>
<dbReference type="EMBL" id="NFSB01000072">
    <property type="protein sequence ID" value="OUM33708.1"/>
    <property type="molecule type" value="Genomic_DNA"/>
</dbReference>
<dbReference type="Proteomes" id="UP000196082">
    <property type="component" value="Unassembled WGS sequence"/>
</dbReference>